<dbReference type="InterPro" id="IPR004919">
    <property type="entry name" value="GmrSD_N"/>
</dbReference>
<organism evidence="3 4">
    <name type="scientific">Pseudomonas alloputida</name>
    <dbReference type="NCBI Taxonomy" id="1940621"/>
    <lineage>
        <taxon>Bacteria</taxon>
        <taxon>Pseudomonadati</taxon>
        <taxon>Pseudomonadota</taxon>
        <taxon>Gammaproteobacteria</taxon>
        <taxon>Pseudomonadales</taxon>
        <taxon>Pseudomonadaceae</taxon>
        <taxon>Pseudomonas</taxon>
    </lineage>
</organism>
<feature type="domain" description="GmrSD restriction endonucleases N-terminal" evidence="1">
    <location>
        <begin position="17"/>
        <end position="237"/>
    </location>
</feature>
<dbReference type="EMBL" id="JAJSRF020000001">
    <property type="protein sequence ID" value="MDM3954701.1"/>
    <property type="molecule type" value="Genomic_DNA"/>
</dbReference>
<sequence>MAYVNPSTQTVKTCFQSHYSLPYFQREYKWESRHFTELLNDIQSTFLLDFDPTHGRQEVGNYLPYFLGSIITSKEANGKKPLIDGQQRLTSTFLLLAYLERYRIDNDVKSVADIGVLLGNVNYGTKDYSIEFSESRRQIFDLYLDETITTSEALVKAEDIQKLDDGDKKIIEALRSTDAVLDDKVQENIAYFIDYVRERVQLIDISVESESEAHRVFVTMNDRGLRLGPIDLLKGLILSKIRDTNDSHACHKAWVESIRKLKDIDAEEDSSFFKNFFRAKWANTIRGKNKGDVAGDFDIIGDEYHRWFEDNTNRIGLLNADDYTKFAKEFITKFIEIHVFIRKCEDSFTPEFECLFYNASRRFSSQPMIMLAAINPDDTTDVWQTKISLISKYIDLILTSRTIEGKTNNYDNLKDIAFTLTKEVRDKKLPELLTYIQGEWQKYQNSIDRLDQFTYTKSDRSDMLYILARIASHLEDELTLTNKVGFQTYWQRDRGMKTFDIEHLLKDAYDVTSLPGDHGFTDAKDYSEYRNRIGALALLPRSRNRSLQDNSYKNKLHAYHAENILTQSLCEDYYKHNPVLTKYLAAKPKITLSGIPDFSKDHITKRADAYKAVAFEIWEKP</sequence>
<accession>A0AAW7HQ89</accession>
<dbReference type="Proteomes" id="UP001165439">
    <property type="component" value="Unassembled WGS sequence"/>
</dbReference>
<dbReference type="GeneID" id="83679466"/>
<dbReference type="PANTHER" id="PTHR35149">
    <property type="entry name" value="SLL5132 PROTEIN"/>
    <property type="match status" value="1"/>
</dbReference>
<evidence type="ECO:0000259" key="1">
    <source>
        <dbReference type="Pfam" id="PF03235"/>
    </source>
</evidence>
<evidence type="ECO:0000313" key="3">
    <source>
        <dbReference type="EMBL" id="MDM3954701.1"/>
    </source>
</evidence>
<feature type="domain" description="GmrSD restriction endonucleases C-terminal" evidence="2">
    <location>
        <begin position="445"/>
        <end position="609"/>
    </location>
</feature>
<comment type="caution">
    <text evidence="3">The sequence shown here is derived from an EMBL/GenBank/DDBJ whole genome shotgun (WGS) entry which is preliminary data.</text>
</comment>
<dbReference type="RefSeq" id="WP_232857544.1">
    <property type="nucleotide sequence ID" value="NZ_CP128540.1"/>
</dbReference>
<proteinExistence type="predicted"/>
<evidence type="ECO:0000313" key="4">
    <source>
        <dbReference type="Proteomes" id="UP001165439"/>
    </source>
</evidence>
<dbReference type="Pfam" id="PF07510">
    <property type="entry name" value="GmrSD_C"/>
    <property type="match status" value="1"/>
</dbReference>
<dbReference type="PANTHER" id="PTHR35149:SF2">
    <property type="entry name" value="DUF262 DOMAIN-CONTAINING PROTEIN"/>
    <property type="match status" value="1"/>
</dbReference>
<protein>
    <submittedName>
        <fullName evidence="3">DUF262 domain-containing protein</fullName>
    </submittedName>
</protein>
<gene>
    <name evidence="3" type="ORF">LU674_020560</name>
</gene>
<evidence type="ECO:0000259" key="2">
    <source>
        <dbReference type="Pfam" id="PF07510"/>
    </source>
</evidence>
<name>A0AAW7HQ89_9PSED</name>
<dbReference type="Pfam" id="PF03235">
    <property type="entry name" value="GmrSD_N"/>
    <property type="match status" value="1"/>
</dbReference>
<reference evidence="3" key="1">
    <citation type="submission" date="2023-06" db="EMBL/GenBank/DDBJ databases">
        <title>MBL-encoding genomic islands in Pseudomonas spp. in Poland.</title>
        <authorList>
            <person name="Urbanowicz P."/>
            <person name="Izdebski R."/>
            <person name="Biedrzycka M."/>
            <person name="Gniadkowski M."/>
        </authorList>
    </citation>
    <scope>NUCLEOTIDE SEQUENCE</scope>
    <source>
        <strain evidence="3">NMI5768_13</strain>
    </source>
</reference>
<dbReference type="AlphaFoldDB" id="A0AAW7HQ89"/>
<dbReference type="InterPro" id="IPR011089">
    <property type="entry name" value="GmrSD_C"/>
</dbReference>